<dbReference type="AlphaFoldDB" id="A0A916NRU1"/>
<reference evidence="1" key="1">
    <citation type="submission" date="2021-06" db="EMBL/GenBank/DDBJ databases">
        <authorList>
            <person name="Criscuolo A."/>
        </authorList>
    </citation>
    <scope>NUCLEOTIDE SEQUENCE</scope>
    <source>
        <strain evidence="1">CIP111600</strain>
    </source>
</reference>
<dbReference type="Proteomes" id="UP000693672">
    <property type="component" value="Unassembled WGS sequence"/>
</dbReference>
<gene>
    <name evidence="1" type="ORF">PAESOLCIP111_05957</name>
</gene>
<name>A0A916NRU1_9BACL</name>
<dbReference type="EMBL" id="CAJVAS010000050">
    <property type="protein sequence ID" value="CAG7649816.1"/>
    <property type="molecule type" value="Genomic_DNA"/>
</dbReference>
<keyword evidence="2" id="KW-1185">Reference proteome</keyword>
<organism evidence="1 2">
    <name type="scientific">Paenibacillus solanacearum</name>
    <dbReference type="NCBI Taxonomy" id="2048548"/>
    <lineage>
        <taxon>Bacteria</taxon>
        <taxon>Bacillati</taxon>
        <taxon>Bacillota</taxon>
        <taxon>Bacilli</taxon>
        <taxon>Bacillales</taxon>
        <taxon>Paenibacillaceae</taxon>
        <taxon>Paenibacillus</taxon>
    </lineage>
</organism>
<dbReference type="RefSeq" id="WP_218095638.1">
    <property type="nucleotide sequence ID" value="NZ_CAJVAS010000050.1"/>
</dbReference>
<proteinExistence type="predicted"/>
<protein>
    <submittedName>
        <fullName evidence="1">Uncharacterized protein</fullName>
    </submittedName>
</protein>
<sequence length="54" mass="6379">MIMKTKDGKVVEILFKDENGFCHCDDGWKRPETELIVPTKEEVIEKRKNSQRTK</sequence>
<accession>A0A916NRU1</accession>
<comment type="caution">
    <text evidence="1">The sequence shown here is derived from an EMBL/GenBank/DDBJ whole genome shotgun (WGS) entry which is preliminary data.</text>
</comment>
<evidence type="ECO:0000313" key="1">
    <source>
        <dbReference type="EMBL" id="CAG7649816.1"/>
    </source>
</evidence>
<evidence type="ECO:0000313" key="2">
    <source>
        <dbReference type="Proteomes" id="UP000693672"/>
    </source>
</evidence>